<dbReference type="InterPro" id="IPR020084">
    <property type="entry name" value="NUDIX_hydrolase_CS"/>
</dbReference>
<evidence type="ECO:0000259" key="5">
    <source>
        <dbReference type="PROSITE" id="PS51462"/>
    </source>
</evidence>
<proteinExistence type="inferred from homology"/>
<dbReference type="SUPFAM" id="SSF55811">
    <property type="entry name" value="Nudix"/>
    <property type="match status" value="1"/>
</dbReference>
<evidence type="ECO:0000313" key="6">
    <source>
        <dbReference type="EMBL" id="ARQ68669.1"/>
    </source>
</evidence>
<dbReference type="EMBL" id="CP021121">
    <property type="protein sequence ID" value="ARQ68669.1"/>
    <property type="molecule type" value="Genomic_DNA"/>
</dbReference>
<keyword evidence="3 4" id="KW-0378">Hydrolase</keyword>
<comment type="cofactor">
    <cofactor evidence="1">
        <name>Mg(2+)</name>
        <dbReference type="ChEBI" id="CHEBI:18420"/>
    </cofactor>
</comment>
<dbReference type="PANTHER" id="PTHR43046">
    <property type="entry name" value="GDP-MANNOSE MANNOSYL HYDROLASE"/>
    <property type="match status" value="1"/>
</dbReference>
<accession>A0A1W7CVG5</accession>
<protein>
    <submittedName>
        <fullName evidence="6">NUDIX domain-containing protein</fullName>
    </submittedName>
</protein>
<evidence type="ECO:0000256" key="2">
    <source>
        <dbReference type="ARBA" id="ARBA00005582"/>
    </source>
</evidence>
<dbReference type="PROSITE" id="PS00893">
    <property type="entry name" value="NUDIX_BOX"/>
    <property type="match status" value="1"/>
</dbReference>
<dbReference type="Gene3D" id="3.90.79.10">
    <property type="entry name" value="Nucleoside Triphosphate Pyrophosphohydrolase"/>
    <property type="match status" value="1"/>
</dbReference>
<dbReference type="KEGG" id="smao:CAG99_07215"/>
<sequence>MTDSAPPLASGPLGMRLLAFDRVPEDTRFDDGVPVGYSLVALWRAGLLLLVHVRGRDCWELPGGGLDPDETPRQAAARELAEESGQHVAPRRLRFAGFALTSLPGRGVLRGAVYRAETDAAEPFAPTAEISGVHWWDGAGPLPHGRLQTVDARLAELVGR</sequence>
<dbReference type="OrthoDB" id="9804442at2"/>
<dbReference type="InterPro" id="IPR020476">
    <property type="entry name" value="Nudix_hydrolase"/>
</dbReference>
<keyword evidence="7" id="KW-1185">Reference proteome</keyword>
<evidence type="ECO:0000256" key="4">
    <source>
        <dbReference type="RuleBase" id="RU003476"/>
    </source>
</evidence>
<evidence type="ECO:0000256" key="1">
    <source>
        <dbReference type="ARBA" id="ARBA00001946"/>
    </source>
</evidence>
<gene>
    <name evidence="6" type="ORF">CAG99_07215</name>
</gene>
<feature type="domain" description="Nudix hydrolase" evidence="5">
    <location>
        <begin position="30"/>
        <end position="160"/>
    </location>
</feature>
<dbReference type="PANTHER" id="PTHR43046:SF14">
    <property type="entry name" value="MUTT_NUDIX FAMILY PROTEIN"/>
    <property type="match status" value="1"/>
</dbReference>
<dbReference type="Pfam" id="PF00293">
    <property type="entry name" value="NUDIX"/>
    <property type="match status" value="1"/>
</dbReference>
<organism evidence="6 7">
    <name type="scientific">Streptomyces marincola</name>
    <dbReference type="NCBI Taxonomy" id="2878388"/>
    <lineage>
        <taxon>Bacteria</taxon>
        <taxon>Bacillati</taxon>
        <taxon>Actinomycetota</taxon>
        <taxon>Actinomycetes</taxon>
        <taxon>Kitasatosporales</taxon>
        <taxon>Streptomycetaceae</taxon>
        <taxon>Streptomyces</taxon>
    </lineage>
</organism>
<dbReference type="PRINTS" id="PR00502">
    <property type="entry name" value="NUDIXFAMILY"/>
</dbReference>
<dbReference type="AlphaFoldDB" id="A0A1W7CVG5"/>
<dbReference type="InterPro" id="IPR000086">
    <property type="entry name" value="NUDIX_hydrolase_dom"/>
</dbReference>
<dbReference type="Proteomes" id="UP000194218">
    <property type="component" value="Chromosome"/>
</dbReference>
<dbReference type="InterPro" id="IPR015797">
    <property type="entry name" value="NUDIX_hydrolase-like_dom_sf"/>
</dbReference>
<name>A0A1W7CVG5_9ACTN</name>
<dbReference type="RefSeq" id="WP_086158178.1">
    <property type="nucleotide sequence ID" value="NZ_CP021121.1"/>
</dbReference>
<dbReference type="PROSITE" id="PS51462">
    <property type="entry name" value="NUDIX"/>
    <property type="match status" value="1"/>
</dbReference>
<dbReference type="GO" id="GO:0016787">
    <property type="term" value="F:hydrolase activity"/>
    <property type="evidence" value="ECO:0007669"/>
    <property type="project" value="UniProtKB-KW"/>
</dbReference>
<evidence type="ECO:0000313" key="7">
    <source>
        <dbReference type="Proteomes" id="UP000194218"/>
    </source>
</evidence>
<comment type="similarity">
    <text evidence="2 4">Belongs to the Nudix hydrolase family.</text>
</comment>
<reference evidence="6 7" key="1">
    <citation type="submission" date="2017-05" db="EMBL/GenBank/DDBJ databases">
        <title>Complete genome sequence of Streptomyces sp. SCSIO 03032 revealed the diverse biosynthetic pathways for its bioactive secondary metabolites.</title>
        <authorList>
            <person name="Ma L."/>
            <person name="Zhu Y."/>
            <person name="Zhang W."/>
            <person name="Zhang G."/>
            <person name="Tian X."/>
            <person name="Zhang S."/>
            <person name="Zhang C."/>
        </authorList>
    </citation>
    <scope>NUCLEOTIDE SEQUENCE [LARGE SCALE GENOMIC DNA]</scope>
    <source>
        <strain evidence="6 7">SCSIO 03032</strain>
    </source>
</reference>
<evidence type="ECO:0000256" key="3">
    <source>
        <dbReference type="ARBA" id="ARBA00022801"/>
    </source>
</evidence>